<protein>
    <submittedName>
        <fullName evidence="2">Uncharacterized protein</fullName>
    </submittedName>
</protein>
<reference evidence="2 3" key="1">
    <citation type="journal article" date="2016" name="Mol. Biol. Evol.">
        <title>Comparative Genomics of Early-Diverging Mushroom-Forming Fungi Provides Insights into the Origins of Lignocellulose Decay Capabilities.</title>
        <authorList>
            <person name="Nagy L.G."/>
            <person name="Riley R."/>
            <person name="Tritt A."/>
            <person name="Adam C."/>
            <person name="Daum C."/>
            <person name="Floudas D."/>
            <person name="Sun H."/>
            <person name="Yadav J.S."/>
            <person name="Pangilinan J."/>
            <person name="Larsson K.H."/>
            <person name="Matsuura K."/>
            <person name="Barry K."/>
            <person name="Labutti K."/>
            <person name="Kuo R."/>
            <person name="Ohm R.A."/>
            <person name="Bhattacharya S.S."/>
            <person name="Shirouzu T."/>
            <person name="Yoshinaga Y."/>
            <person name="Martin F.M."/>
            <person name="Grigoriev I.V."/>
            <person name="Hibbett D.S."/>
        </authorList>
    </citation>
    <scope>NUCLEOTIDE SEQUENCE [LARGE SCALE GENOMIC DNA]</scope>
    <source>
        <strain evidence="2 3">HHB12733</strain>
    </source>
</reference>
<gene>
    <name evidence="2" type="ORF">CALCODRAFT_155046</name>
</gene>
<organism evidence="2 3">
    <name type="scientific">Calocera cornea HHB12733</name>
    <dbReference type="NCBI Taxonomy" id="1353952"/>
    <lineage>
        <taxon>Eukaryota</taxon>
        <taxon>Fungi</taxon>
        <taxon>Dikarya</taxon>
        <taxon>Basidiomycota</taxon>
        <taxon>Agaricomycotina</taxon>
        <taxon>Dacrymycetes</taxon>
        <taxon>Dacrymycetales</taxon>
        <taxon>Dacrymycetaceae</taxon>
        <taxon>Calocera</taxon>
    </lineage>
</organism>
<dbReference type="AlphaFoldDB" id="A0A165CLX6"/>
<sequence length="225" mass="24739">MYRTVLAVHSILRMCVRPGCPPQRTGRARRGRRLGHAYDPQTHRALEPAALTSGQRAARCGGSGHAMLVSRSWRARDTKDRRGPKRESSGRHRHNPRKQEQEKRRRFPSEGGAGGCLCGRSESMSCTLSAGPRRARERGERTGTGKGVVYMHFSELSRSSALHQITPAPPPAEVTSSRQRPKRAIGTPQHLREATSWSPMHSRCMSMPGESTGRATGRSAEGGQS</sequence>
<evidence type="ECO:0000313" key="3">
    <source>
        <dbReference type="Proteomes" id="UP000076842"/>
    </source>
</evidence>
<proteinExistence type="predicted"/>
<dbReference type="EMBL" id="KV424130">
    <property type="protein sequence ID" value="KZT51022.1"/>
    <property type="molecule type" value="Genomic_DNA"/>
</dbReference>
<accession>A0A165CLX6</accession>
<feature type="region of interest" description="Disordered" evidence="1">
    <location>
        <begin position="37"/>
        <end position="146"/>
    </location>
</feature>
<feature type="compositionally biased region" description="Basic and acidic residues" evidence="1">
    <location>
        <begin position="74"/>
        <end position="90"/>
    </location>
</feature>
<evidence type="ECO:0000256" key="1">
    <source>
        <dbReference type="SAM" id="MobiDB-lite"/>
    </source>
</evidence>
<dbReference type="InParanoid" id="A0A165CLX6"/>
<dbReference type="Proteomes" id="UP000076842">
    <property type="component" value="Unassembled WGS sequence"/>
</dbReference>
<keyword evidence="3" id="KW-1185">Reference proteome</keyword>
<feature type="region of interest" description="Disordered" evidence="1">
    <location>
        <begin position="166"/>
        <end position="225"/>
    </location>
</feature>
<name>A0A165CLX6_9BASI</name>
<evidence type="ECO:0000313" key="2">
    <source>
        <dbReference type="EMBL" id="KZT51022.1"/>
    </source>
</evidence>